<name>A0A147HYV1_9SPHN</name>
<reference evidence="1 2" key="1">
    <citation type="journal article" date="2016" name="Front. Microbiol.">
        <title>Genomic Resource of Rice Seed Associated Bacteria.</title>
        <authorList>
            <person name="Midha S."/>
            <person name="Bansal K."/>
            <person name="Sharma S."/>
            <person name="Kumar N."/>
            <person name="Patil P.P."/>
            <person name="Chaudhry V."/>
            <person name="Patil P.B."/>
        </authorList>
    </citation>
    <scope>NUCLEOTIDE SEQUENCE [LARGE SCALE GENOMIC DNA]</scope>
    <source>
        <strain evidence="1 2">NS319</strain>
    </source>
</reference>
<protein>
    <submittedName>
        <fullName evidence="1">Uncharacterized protein</fullName>
    </submittedName>
</protein>
<sequence>MTAARPKKGQGTANERRWLIQGYKLGRVQAEEICREMGRRSDRRTNEEREAGVRASFTTRTLTATANRIKMMSRPDDIAAALLPDEPVSEPVLPCDLWLPPADMLRAGTPIATLAQELAQPGRPRTFPKGEA</sequence>
<evidence type="ECO:0000313" key="1">
    <source>
        <dbReference type="EMBL" id="KTT70148.1"/>
    </source>
</evidence>
<dbReference type="RefSeq" id="WP_058733208.1">
    <property type="nucleotide sequence ID" value="NZ_LDTD01000056.1"/>
</dbReference>
<accession>A0A147HYV1</accession>
<dbReference type="AlphaFoldDB" id="A0A147HYV1"/>
<organism evidence="1 2">
    <name type="scientific">Sphingomonas sanguinis</name>
    <dbReference type="NCBI Taxonomy" id="33051"/>
    <lineage>
        <taxon>Bacteria</taxon>
        <taxon>Pseudomonadati</taxon>
        <taxon>Pseudomonadota</taxon>
        <taxon>Alphaproteobacteria</taxon>
        <taxon>Sphingomonadales</taxon>
        <taxon>Sphingomonadaceae</taxon>
        <taxon>Sphingomonas</taxon>
    </lineage>
</organism>
<gene>
    <name evidence="1" type="ORF">NS319_08350</name>
</gene>
<proteinExistence type="predicted"/>
<evidence type="ECO:0000313" key="2">
    <source>
        <dbReference type="Proteomes" id="UP000072867"/>
    </source>
</evidence>
<dbReference type="EMBL" id="LDTD01000056">
    <property type="protein sequence ID" value="KTT70148.1"/>
    <property type="molecule type" value="Genomic_DNA"/>
</dbReference>
<dbReference type="PATRIC" id="fig|33051.3.peg.2804"/>
<comment type="caution">
    <text evidence="1">The sequence shown here is derived from an EMBL/GenBank/DDBJ whole genome shotgun (WGS) entry which is preliminary data.</text>
</comment>
<dbReference type="Proteomes" id="UP000072867">
    <property type="component" value="Unassembled WGS sequence"/>
</dbReference>